<dbReference type="RefSeq" id="WP_345735187.1">
    <property type="nucleotide sequence ID" value="NZ_BAABIA010000002.1"/>
</dbReference>
<name>A0ABP9NWG8_9BACT</name>
<sequence>MNAFVKTSPFQSRRFILAGAALLLTAWLPLPAQEAPGLEVPPDLAFIRLVNAVGLPGRLKVRINGNEADPAGFQQGDATGAVGLAPKSYPVELEHETLGKETLEVPLQTGQITTVIAYMTEKPALDPKTKKPAKGEAEKKGPRLAWHLDQSPTSPPDLKQPSLTLVQLTSADEMDFKVSGTPATVPAAKPVRVPITRAMGAFPEVHYQNKPVSLLNFKFPADQLVVFFTGDDGTLKQAPMRNDVQ</sequence>
<feature type="region of interest" description="Disordered" evidence="1">
    <location>
        <begin position="124"/>
        <end position="144"/>
    </location>
</feature>
<evidence type="ECO:0000256" key="2">
    <source>
        <dbReference type="SAM" id="SignalP"/>
    </source>
</evidence>
<keyword evidence="4" id="KW-1185">Reference proteome</keyword>
<keyword evidence="2" id="KW-0732">Signal</keyword>
<evidence type="ECO:0000313" key="3">
    <source>
        <dbReference type="EMBL" id="GAA5135582.1"/>
    </source>
</evidence>
<gene>
    <name evidence="3" type="ORF">GCM10023213_09150</name>
</gene>
<dbReference type="Proteomes" id="UP001499852">
    <property type="component" value="Unassembled WGS sequence"/>
</dbReference>
<dbReference type="EMBL" id="BAABIA010000002">
    <property type="protein sequence ID" value="GAA5135582.1"/>
    <property type="molecule type" value="Genomic_DNA"/>
</dbReference>
<proteinExistence type="predicted"/>
<evidence type="ECO:0008006" key="5">
    <source>
        <dbReference type="Google" id="ProtNLM"/>
    </source>
</evidence>
<accession>A0ABP9NWG8</accession>
<organism evidence="3 4">
    <name type="scientific">Prosthecobacter algae</name>
    <dbReference type="NCBI Taxonomy" id="1144682"/>
    <lineage>
        <taxon>Bacteria</taxon>
        <taxon>Pseudomonadati</taxon>
        <taxon>Verrucomicrobiota</taxon>
        <taxon>Verrucomicrobiia</taxon>
        <taxon>Verrucomicrobiales</taxon>
        <taxon>Verrucomicrobiaceae</taxon>
        <taxon>Prosthecobacter</taxon>
    </lineage>
</organism>
<feature type="compositionally biased region" description="Basic and acidic residues" evidence="1">
    <location>
        <begin position="124"/>
        <end position="141"/>
    </location>
</feature>
<reference evidence="4" key="1">
    <citation type="journal article" date="2019" name="Int. J. Syst. Evol. Microbiol.">
        <title>The Global Catalogue of Microorganisms (GCM) 10K type strain sequencing project: providing services to taxonomists for standard genome sequencing and annotation.</title>
        <authorList>
            <consortium name="The Broad Institute Genomics Platform"/>
            <consortium name="The Broad Institute Genome Sequencing Center for Infectious Disease"/>
            <person name="Wu L."/>
            <person name="Ma J."/>
        </authorList>
    </citation>
    <scope>NUCLEOTIDE SEQUENCE [LARGE SCALE GENOMIC DNA]</scope>
    <source>
        <strain evidence="4">JCM 18053</strain>
    </source>
</reference>
<feature type="signal peptide" evidence="2">
    <location>
        <begin position="1"/>
        <end position="32"/>
    </location>
</feature>
<evidence type="ECO:0000313" key="4">
    <source>
        <dbReference type="Proteomes" id="UP001499852"/>
    </source>
</evidence>
<comment type="caution">
    <text evidence="3">The sequence shown here is derived from an EMBL/GenBank/DDBJ whole genome shotgun (WGS) entry which is preliminary data.</text>
</comment>
<evidence type="ECO:0000256" key="1">
    <source>
        <dbReference type="SAM" id="MobiDB-lite"/>
    </source>
</evidence>
<feature type="chain" id="PRO_5046500064" description="DUF4397 domain-containing protein" evidence="2">
    <location>
        <begin position="33"/>
        <end position="245"/>
    </location>
</feature>
<protein>
    <recommendedName>
        <fullName evidence="5">DUF4397 domain-containing protein</fullName>
    </recommendedName>
</protein>